<sequence>MPKSRRDWGTKQARHDPLRRTAPIVSEVKAEVVPVLGKLPESGGEAIPHGEQVWALASISSLLEDENADRNRRMLLSKNVIKRIVFALESNSDLEIRREASGALRNLCVNGDTDVLGEIANKGGIEAVLNCLRWATMGLQNQQKQLERAQAPLREARERLLSKPMDQMNRKERRQAAKLQAGTVPDTLKAQTDFAPDPASIVEFHEWAADAPQQLLAMEPAAATCLVETCENLVVILGCVGETSEKLLVRVVRWDWHGEKDHSPNTSTSPFAGEALAAWLCEAIAVGTTPEGPYSSALQHLAASSANTLCALSDDTSYGLAKALVGLPSDMPSSKKARRADRPLQSLPTPSELLAKRNLGCSRLAKLAKAVQLVPMDGEALSNAALGVITSGALCNILRSVVSDPEIEEPIVITGYGPLQGFAEREILPRLTHILSLVDTSQITSGHSQDALYSCELSLEIITELVSMLGVEIAAEDHLCISDLPIDRHNDHDADFEMLEDQSSTSESSDREKPASAEVSEENHGLDQWIFAQLLQSTLLPVLLKLASPTQESELDTSEAFKRRAVEVRAMAAVNNLLLRLALFAPPPPSQWPSDESTLERITAWRTWVGTTHLEGKQLIATPIYQILKETWNQVFTIASHWAAVPSVVDADSSVSGAWTTAAKADTGTSLARDGIAMVNTCIGGLWSIARILEGQLPLFSEGMPASYVTALQAAYQSARIVDVRVKCVGTLAVLARSQAECTDSNTLSAAYQEMYLSLGNLLMDVTEASSQDPNQAELLVVAINGVIDTYANELAPWNFVYEVGNFQTRLNGLITPISRVIKRMNKSTDESLYTAAKEALDNLKGFLEYRSSLA</sequence>
<dbReference type="PROSITE" id="PS50176">
    <property type="entry name" value="ARM_REPEAT"/>
    <property type="match status" value="1"/>
</dbReference>
<dbReference type="InterPro" id="IPR052616">
    <property type="entry name" value="SYO1-like"/>
</dbReference>
<dbReference type="GO" id="GO:0042273">
    <property type="term" value="P:ribosomal large subunit biogenesis"/>
    <property type="evidence" value="ECO:0007669"/>
    <property type="project" value="TreeGrafter"/>
</dbReference>
<dbReference type="Pfam" id="PF00514">
    <property type="entry name" value="Arm"/>
    <property type="match status" value="1"/>
</dbReference>
<feature type="region of interest" description="Disordered" evidence="3">
    <location>
        <begin position="499"/>
        <end position="519"/>
    </location>
</feature>
<proteinExistence type="inferred from homology"/>
<dbReference type="EMBL" id="CP118375">
    <property type="protein sequence ID" value="WFD42112.1"/>
    <property type="molecule type" value="Genomic_DNA"/>
</dbReference>
<dbReference type="InterPro" id="IPR011989">
    <property type="entry name" value="ARM-like"/>
</dbReference>
<feature type="repeat" description="ARM" evidence="2">
    <location>
        <begin position="79"/>
        <end position="107"/>
    </location>
</feature>
<dbReference type="PANTHER" id="PTHR13347:SF1">
    <property type="entry name" value="HEAT REPEAT-CONTAINING PROTEIN 3"/>
    <property type="match status" value="1"/>
</dbReference>
<feature type="domain" description="SYO1-like TPR repeats" evidence="4">
    <location>
        <begin position="562"/>
        <end position="853"/>
    </location>
</feature>
<evidence type="ECO:0000256" key="2">
    <source>
        <dbReference type="PROSITE-ProRule" id="PRU00259"/>
    </source>
</evidence>
<dbReference type="InterPro" id="IPR016024">
    <property type="entry name" value="ARM-type_fold"/>
</dbReference>
<dbReference type="InterPro" id="IPR000225">
    <property type="entry name" value="Armadillo"/>
</dbReference>
<dbReference type="PANTHER" id="PTHR13347">
    <property type="entry name" value="HEAT REPEAT-CONTAINING PROTEIN 3"/>
    <property type="match status" value="1"/>
</dbReference>
<protein>
    <recommendedName>
        <fullName evidence="4">SYO1-like TPR repeats domain-containing protein</fullName>
    </recommendedName>
</protein>
<dbReference type="GO" id="GO:0006606">
    <property type="term" value="P:protein import into nucleus"/>
    <property type="evidence" value="ECO:0007669"/>
    <property type="project" value="TreeGrafter"/>
</dbReference>
<dbReference type="Pfam" id="PF25567">
    <property type="entry name" value="TPR_SYO1"/>
    <property type="match status" value="1"/>
</dbReference>
<evidence type="ECO:0000256" key="1">
    <source>
        <dbReference type="ARBA" id="ARBA00049983"/>
    </source>
</evidence>
<name>A0AAF0FC92_9BASI</name>
<evidence type="ECO:0000313" key="5">
    <source>
        <dbReference type="EMBL" id="WFD42112.1"/>
    </source>
</evidence>
<organism evidence="5 6">
    <name type="scientific">Malassezia psittaci</name>
    <dbReference type="NCBI Taxonomy" id="1821823"/>
    <lineage>
        <taxon>Eukaryota</taxon>
        <taxon>Fungi</taxon>
        <taxon>Dikarya</taxon>
        <taxon>Basidiomycota</taxon>
        <taxon>Ustilaginomycotina</taxon>
        <taxon>Malasseziomycetes</taxon>
        <taxon>Malasseziales</taxon>
        <taxon>Malasseziaceae</taxon>
        <taxon>Malassezia</taxon>
    </lineage>
</organism>
<evidence type="ECO:0000313" key="6">
    <source>
        <dbReference type="Proteomes" id="UP001214628"/>
    </source>
</evidence>
<gene>
    <name evidence="5" type="ORF">MPSI1_000750</name>
</gene>
<dbReference type="InterPro" id="IPR057990">
    <property type="entry name" value="TPR_SYO1"/>
</dbReference>
<dbReference type="SUPFAM" id="SSF48371">
    <property type="entry name" value="ARM repeat"/>
    <property type="match status" value="1"/>
</dbReference>
<evidence type="ECO:0000256" key="3">
    <source>
        <dbReference type="SAM" id="MobiDB-lite"/>
    </source>
</evidence>
<comment type="similarity">
    <text evidence="1">Belongs to the nuclear import and ribosome assembly adapter family.</text>
</comment>
<dbReference type="AlphaFoldDB" id="A0AAF0FC92"/>
<feature type="compositionally biased region" description="Basic and acidic residues" evidence="3">
    <location>
        <begin position="508"/>
        <end position="519"/>
    </location>
</feature>
<evidence type="ECO:0000259" key="4">
    <source>
        <dbReference type="Pfam" id="PF25567"/>
    </source>
</evidence>
<dbReference type="GO" id="GO:0051082">
    <property type="term" value="F:unfolded protein binding"/>
    <property type="evidence" value="ECO:0007669"/>
    <property type="project" value="TreeGrafter"/>
</dbReference>
<dbReference type="Proteomes" id="UP001214628">
    <property type="component" value="Chromosome 1"/>
</dbReference>
<dbReference type="Gene3D" id="1.25.10.10">
    <property type="entry name" value="Leucine-rich Repeat Variant"/>
    <property type="match status" value="1"/>
</dbReference>
<accession>A0AAF0FC92</accession>
<keyword evidence="6" id="KW-1185">Reference proteome</keyword>
<reference evidence="5" key="1">
    <citation type="submission" date="2023-02" db="EMBL/GenBank/DDBJ databases">
        <title>Mating type loci evolution in Malassezia.</title>
        <authorList>
            <person name="Coelho M.A."/>
        </authorList>
    </citation>
    <scope>NUCLEOTIDE SEQUENCE</scope>
    <source>
        <strain evidence="5">CBS 14136</strain>
    </source>
</reference>